<evidence type="ECO:0000256" key="11">
    <source>
        <dbReference type="SAM" id="MobiDB-lite"/>
    </source>
</evidence>
<keyword evidence="6 10" id="KW-0106">Calcium</keyword>
<dbReference type="InterPro" id="IPR004837">
    <property type="entry name" value="NaCa_Exmemb"/>
</dbReference>
<feature type="transmembrane region" description="Helical" evidence="10">
    <location>
        <begin position="432"/>
        <end position="452"/>
    </location>
</feature>
<dbReference type="EMBL" id="CAJVRM010000021">
    <property type="protein sequence ID" value="CAG8971547.1"/>
    <property type="molecule type" value="Genomic_DNA"/>
</dbReference>
<keyword evidence="3 10" id="KW-0813">Transport</keyword>
<dbReference type="GO" id="GO:0015369">
    <property type="term" value="F:calcium:proton antiporter activity"/>
    <property type="evidence" value="ECO:0007669"/>
    <property type="project" value="UniProtKB-UniRule"/>
</dbReference>
<evidence type="ECO:0000256" key="8">
    <source>
        <dbReference type="ARBA" id="ARBA00023065"/>
    </source>
</evidence>
<feature type="compositionally biased region" description="Basic residues" evidence="11">
    <location>
        <begin position="31"/>
        <end position="56"/>
    </location>
</feature>
<feature type="region of interest" description="Disordered" evidence="11">
    <location>
        <begin position="1"/>
        <end position="63"/>
    </location>
</feature>
<protein>
    <recommendedName>
        <fullName evidence="10">Vacuolar calcium ion transporter</fullName>
    </recommendedName>
</protein>
<evidence type="ECO:0000256" key="3">
    <source>
        <dbReference type="ARBA" id="ARBA00022448"/>
    </source>
</evidence>
<dbReference type="AlphaFoldDB" id="A0A9N9LF90"/>
<evidence type="ECO:0000256" key="7">
    <source>
        <dbReference type="ARBA" id="ARBA00022989"/>
    </source>
</evidence>
<dbReference type="GO" id="GO:0006874">
    <property type="term" value="P:intracellular calcium ion homeostasis"/>
    <property type="evidence" value="ECO:0007669"/>
    <property type="project" value="TreeGrafter"/>
</dbReference>
<feature type="transmembrane region" description="Helical" evidence="10">
    <location>
        <begin position="88"/>
        <end position="106"/>
    </location>
</feature>
<evidence type="ECO:0000256" key="5">
    <source>
        <dbReference type="ARBA" id="ARBA00022692"/>
    </source>
</evidence>
<reference evidence="13" key="1">
    <citation type="submission" date="2021-07" db="EMBL/GenBank/DDBJ databases">
        <authorList>
            <person name="Durling M."/>
        </authorList>
    </citation>
    <scope>NUCLEOTIDE SEQUENCE</scope>
</reference>
<sequence>MSSQRTSRRSQSNNIETPSSPAKAHTTSEKHHAHILPTHHRRERPTHNHNGHKITRGIKPEGESGRRGIHPWHFLRICFRSSCNASRLVNILWPVVPAAIAVRFASHHTHTLIFILNYIAMLPCANMIGFAGQELARKLPKVFGVLLETTVGSIVEIILFMVLLRQNAFLVIQAAILGSILATQLLCLGLCFFAGGMRREESEFEGSVSEVGSNLLLTAGLGLIIPAIFYQGVKQTGFVPEVEQLTALVVSVSRVTSIFLIVAYIFYIWFQMRTHHGLYDAIFEQDELRDTDRHRDLAKDKLTLTECIIALAISVALVTLIAIGLVDQIEFIVEERGVSDLFMGLILVPLVEKFAEHITAIDEAWDNQMNFALSHVLGATIQTALFNAPLTVLVAWGLKKQMDFNFDIFSMAVLILAILVVGNFLRDQRSNYLEGALCVIVYCIIAVAAFYFPNNPHHLAGGEAGNAAHAGVGEHGGASPSATVHYIN</sequence>
<comment type="caution">
    <text evidence="13">The sequence shown here is derived from an EMBL/GenBank/DDBJ whole genome shotgun (WGS) entry which is preliminary data.</text>
</comment>
<feature type="transmembrane region" description="Helical" evidence="10">
    <location>
        <begin position="302"/>
        <end position="326"/>
    </location>
</feature>
<proteinExistence type="inferred from homology"/>
<comment type="similarity">
    <text evidence="2 10">Belongs to the Ca(2+):cation antiporter (CaCA) (TC 2.A.19) family.</text>
</comment>
<feature type="transmembrane region" description="Helical" evidence="10">
    <location>
        <begin position="215"/>
        <end position="233"/>
    </location>
</feature>
<name>A0A9N9LF90_9HELO</name>
<dbReference type="Proteomes" id="UP000701801">
    <property type="component" value="Unassembled WGS sequence"/>
</dbReference>
<feature type="transmembrane region" description="Helical" evidence="10">
    <location>
        <begin position="404"/>
        <end position="425"/>
    </location>
</feature>
<accession>A0A9N9LF90</accession>
<dbReference type="InterPro" id="IPR004798">
    <property type="entry name" value="CAX-like"/>
</dbReference>
<dbReference type="GO" id="GO:0000329">
    <property type="term" value="C:fungal-type vacuole membrane"/>
    <property type="evidence" value="ECO:0007669"/>
    <property type="project" value="TreeGrafter"/>
</dbReference>
<gene>
    <name evidence="13" type="ORF">HYALB_00005443</name>
</gene>
<keyword evidence="5 10" id="KW-0812">Transmembrane</keyword>
<evidence type="ECO:0000256" key="10">
    <source>
        <dbReference type="RuleBase" id="RU365028"/>
    </source>
</evidence>
<dbReference type="GO" id="GO:0012505">
    <property type="term" value="C:endomembrane system"/>
    <property type="evidence" value="ECO:0007669"/>
    <property type="project" value="UniProtKB-SubCell"/>
</dbReference>
<keyword evidence="8 10" id="KW-0406">Ion transport</keyword>
<dbReference type="PANTHER" id="PTHR31503">
    <property type="entry name" value="VACUOLAR CALCIUM ION TRANSPORTER"/>
    <property type="match status" value="1"/>
</dbReference>
<feature type="compositionally biased region" description="Low complexity" evidence="11">
    <location>
        <begin position="1"/>
        <end position="12"/>
    </location>
</feature>
<dbReference type="OrthoDB" id="1699231at2759"/>
<dbReference type="InterPro" id="IPR004713">
    <property type="entry name" value="CaH_exchang"/>
</dbReference>
<comment type="function">
    <text evidence="10">Has a role in promoting intracellular calcium ion sequestration via the exchange of calcium ions for hydrogen ions across the vacuolar membrane. Involved also in manganese ion homeostasis via its uptake into the vacuole.</text>
</comment>
<keyword evidence="7 10" id="KW-1133">Transmembrane helix</keyword>
<keyword evidence="10" id="KW-0050">Antiport</keyword>
<dbReference type="NCBIfam" id="TIGR00378">
    <property type="entry name" value="cax"/>
    <property type="match status" value="1"/>
</dbReference>
<feature type="domain" description="Sodium/calcium exchanger membrane region" evidence="12">
    <location>
        <begin position="111"/>
        <end position="272"/>
    </location>
</feature>
<feature type="domain" description="Sodium/calcium exchanger membrane region" evidence="12">
    <location>
        <begin position="309"/>
        <end position="450"/>
    </location>
</feature>
<keyword evidence="14" id="KW-1185">Reference proteome</keyword>
<evidence type="ECO:0000313" key="13">
    <source>
        <dbReference type="EMBL" id="CAG8971547.1"/>
    </source>
</evidence>
<evidence type="ECO:0000256" key="6">
    <source>
        <dbReference type="ARBA" id="ARBA00022837"/>
    </source>
</evidence>
<comment type="subcellular location">
    <subcellularLocation>
        <location evidence="1">Endomembrane system</location>
        <topology evidence="1">Multi-pass membrane protein</topology>
    </subcellularLocation>
    <subcellularLocation>
        <location evidence="10">Vacuole membrane</location>
    </subcellularLocation>
</comment>
<evidence type="ECO:0000259" key="12">
    <source>
        <dbReference type="Pfam" id="PF01699"/>
    </source>
</evidence>
<evidence type="ECO:0000256" key="9">
    <source>
        <dbReference type="ARBA" id="ARBA00023136"/>
    </source>
</evidence>
<feature type="transmembrane region" description="Helical" evidence="10">
    <location>
        <begin position="112"/>
        <end position="130"/>
    </location>
</feature>
<feature type="transmembrane region" description="Helical" evidence="10">
    <location>
        <begin position="170"/>
        <end position="194"/>
    </location>
</feature>
<keyword evidence="4 10" id="KW-0109">Calcium transport</keyword>
<feature type="transmembrane region" description="Helical" evidence="10">
    <location>
        <begin position="142"/>
        <end position="164"/>
    </location>
</feature>
<dbReference type="Pfam" id="PF01699">
    <property type="entry name" value="Na_Ca_ex"/>
    <property type="match status" value="2"/>
</dbReference>
<evidence type="ECO:0000256" key="1">
    <source>
        <dbReference type="ARBA" id="ARBA00004127"/>
    </source>
</evidence>
<feature type="transmembrane region" description="Helical" evidence="10">
    <location>
        <begin position="376"/>
        <end position="398"/>
    </location>
</feature>
<feature type="transmembrane region" description="Helical" evidence="10">
    <location>
        <begin position="245"/>
        <end position="270"/>
    </location>
</feature>
<organism evidence="13 14">
    <name type="scientific">Hymenoscyphus albidus</name>
    <dbReference type="NCBI Taxonomy" id="595503"/>
    <lineage>
        <taxon>Eukaryota</taxon>
        <taxon>Fungi</taxon>
        <taxon>Dikarya</taxon>
        <taxon>Ascomycota</taxon>
        <taxon>Pezizomycotina</taxon>
        <taxon>Leotiomycetes</taxon>
        <taxon>Helotiales</taxon>
        <taxon>Helotiaceae</taxon>
        <taxon>Hymenoscyphus</taxon>
    </lineage>
</organism>
<evidence type="ECO:0000313" key="14">
    <source>
        <dbReference type="Proteomes" id="UP000701801"/>
    </source>
</evidence>
<dbReference type="PANTHER" id="PTHR31503:SF14">
    <property type="entry name" value="VACUOLAR CALCIUM ION TRANSPORTER"/>
    <property type="match status" value="1"/>
</dbReference>
<dbReference type="FunFam" id="1.20.1420.30:FF:000026">
    <property type="entry name" value="Vacuolar calcium ion transporter"/>
    <property type="match status" value="1"/>
</dbReference>
<keyword evidence="9 10" id="KW-0472">Membrane</keyword>
<evidence type="ECO:0000256" key="4">
    <source>
        <dbReference type="ARBA" id="ARBA00022568"/>
    </source>
</evidence>
<dbReference type="InterPro" id="IPR044880">
    <property type="entry name" value="NCX_ion-bd_dom_sf"/>
</dbReference>
<feature type="transmembrane region" description="Helical" evidence="10">
    <location>
        <begin position="338"/>
        <end position="355"/>
    </location>
</feature>
<dbReference type="Gene3D" id="1.20.1420.30">
    <property type="entry name" value="NCX, central ion-binding region"/>
    <property type="match status" value="2"/>
</dbReference>
<evidence type="ECO:0000256" key="2">
    <source>
        <dbReference type="ARBA" id="ARBA00008170"/>
    </source>
</evidence>
<keyword evidence="10" id="KW-0926">Vacuole</keyword>